<sequence length="1263" mass="136517">MPDVPSLPGNKAGFHKTPSTSNTVKKQDEASNEGRDTMDDDGGKKHVDLDLQLDLLHTPRPVKPVIEKEKEKEVHEVQKQPKLKAPLNGWPTKVEQKDPSAAAPPKIKAPGKLDLDPAYLMYKQSYLGDVVSGPVSDASVGQTIDKLLFEIEEEEDVLEYFDDIRGEYLTIKDQIKEDVNFPYNNFTVLVHHEGGALAGAIAALHPEAKVLAMCGDERECAKNATMFAETGNAIIGGRNRGLGAMVDEIHEGAGRLGVGFATYQYFGDLVEVCEGLLPYECEQAVGNLMLLSSTSFFPKELPDVKYFEFWKGDTMKLLHPGLEFVRRKYGVDVGRPMSVRGKGKGVGLVRVNIAVEGGNPPARQLDKGMERGFGFELEFLVKTGLRDADLREVFQALIRRPDWDSESENGLVFGHNKIGGDRVQMMVYDEEGKEIVDVENLPNKIDMQEDEKGVVEEWFKVLRREDLGGSVLISGSGGGMLGSKLAYEGEGKSVVVVVRGNDKMHSRRHVVLNEFLGVENLIICEGEVGKMQTSAIIDAGKEVKSNLFDIHIGGIDLVSGVLFNAINPDAYVYAAKCEQRLDNFEVELGKVMSLVNARGSNYFALPDGGDVVKAVNKVLGGECASEVKARLGNGVKGGIDLVKRANLAVGGAEKRVSVVKEGNGGVLLEIKGVRPVVQMGTGKKEAKVSLYVLLWLGLERRSHRKRLARMLLEGGVWGGAGGGLGRDASPWNLFVKGVGKGLGERGDREMWKSIKAEIEKDLELEEGEEGVSGSKFSFMEIGGAGVGELAADDYVDATIISILNQEEEAQAATDRIVEGGVWNHAVCTKETVGEVAKNLYESPELMRYSYWNGLSVFLDGGRREGFGKILGGLFTSALTNFVSLPTSAEWSLVWKLFGEEKVAPYGKGADGWKVKNHPVAGFHDFERRFLGMETEVYGGDTKVAIGVLDGQGLVRVDVVNATRAVHHHYDFKKDGHQRTYTMHISSDDEKGESEGGSKAHLNNGKWTRVWLTRDMDGHFIPYNTIKSLTLIAVLRMGLVPELKAHAYKEFIGMPLYEDMAPWNIVMEGQGYNYIDYDTRDKTFDAYIPHAYQILSVLMNYKRTVKDFEHCGGNARTPYGFGLVSDCVGSSFKGPCEDPEFPVPCATKEGTCESDFISCLRAIGDEELEEEGAPEVGCGGGIVGGGIGIAGGGCIVAGIMGAGVGTGSAVWGWGGGMVGIMMPGTPGTPGMGGMGAWGMAGTPGMVGTGGMGITGTGAGGTEDG</sequence>
<feature type="region of interest" description="Disordered" evidence="1">
    <location>
        <begin position="1"/>
        <end position="109"/>
    </location>
</feature>
<accession>A0A9W7CG95</accession>
<dbReference type="AlphaFoldDB" id="A0A9W7CG95"/>
<evidence type="ECO:0000313" key="2">
    <source>
        <dbReference type="EMBL" id="GMI08103.1"/>
    </source>
</evidence>
<name>A0A9W7CG95_9STRA</name>
<feature type="compositionally biased region" description="Basic and acidic residues" evidence="1">
    <location>
        <begin position="25"/>
        <end position="49"/>
    </location>
</feature>
<gene>
    <name evidence="2" type="ORF">TrLO_g14295</name>
</gene>
<dbReference type="Proteomes" id="UP001165122">
    <property type="component" value="Unassembled WGS sequence"/>
</dbReference>
<keyword evidence="3" id="KW-1185">Reference proteome</keyword>
<comment type="caution">
    <text evidence="2">The sequence shown here is derived from an EMBL/GenBank/DDBJ whole genome shotgun (WGS) entry which is preliminary data.</text>
</comment>
<dbReference type="EMBL" id="BRXW01000119">
    <property type="protein sequence ID" value="GMI08103.1"/>
    <property type="molecule type" value="Genomic_DNA"/>
</dbReference>
<reference evidence="3" key="1">
    <citation type="journal article" date="2023" name="Commun. Biol.">
        <title>Genome analysis of Parmales, the sister group of diatoms, reveals the evolutionary specialization of diatoms from phago-mixotrophs to photoautotrophs.</title>
        <authorList>
            <person name="Ban H."/>
            <person name="Sato S."/>
            <person name="Yoshikawa S."/>
            <person name="Yamada K."/>
            <person name="Nakamura Y."/>
            <person name="Ichinomiya M."/>
            <person name="Sato N."/>
            <person name="Blanc-Mathieu R."/>
            <person name="Endo H."/>
            <person name="Kuwata A."/>
            <person name="Ogata H."/>
        </authorList>
    </citation>
    <scope>NUCLEOTIDE SEQUENCE [LARGE SCALE GENOMIC DNA]</scope>
    <source>
        <strain evidence="3">NIES 3700</strain>
    </source>
</reference>
<dbReference type="OrthoDB" id="197519at2759"/>
<proteinExistence type="predicted"/>
<evidence type="ECO:0000313" key="3">
    <source>
        <dbReference type="Proteomes" id="UP001165122"/>
    </source>
</evidence>
<protein>
    <submittedName>
        <fullName evidence="2">Uncharacterized protein</fullName>
    </submittedName>
</protein>
<organism evidence="2 3">
    <name type="scientific">Triparma laevis f. longispina</name>
    <dbReference type="NCBI Taxonomy" id="1714387"/>
    <lineage>
        <taxon>Eukaryota</taxon>
        <taxon>Sar</taxon>
        <taxon>Stramenopiles</taxon>
        <taxon>Ochrophyta</taxon>
        <taxon>Bolidophyceae</taxon>
        <taxon>Parmales</taxon>
        <taxon>Triparmaceae</taxon>
        <taxon>Triparma</taxon>
    </lineage>
</organism>
<feature type="compositionally biased region" description="Low complexity" evidence="1">
    <location>
        <begin position="99"/>
        <end position="109"/>
    </location>
</feature>
<feature type="compositionally biased region" description="Basic and acidic residues" evidence="1">
    <location>
        <begin position="65"/>
        <end position="79"/>
    </location>
</feature>
<evidence type="ECO:0000256" key="1">
    <source>
        <dbReference type="SAM" id="MobiDB-lite"/>
    </source>
</evidence>